<dbReference type="AlphaFoldDB" id="A0A8H5Y865"/>
<protein>
    <submittedName>
        <fullName evidence="1">Uncharacterized protein</fullName>
    </submittedName>
</protein>
<organism evidence="1 2">
    <name type="scientific">Fusarium mundagurra</name>
    <dbReference type="NCBI Taxonomy" id="1567541"/>
    <lineage>
        <taxon>Eukaryota</taxon>
        <taxon>Fungi</taxon>
        <taxon>Dikarya</taxon>
        <taxon>Ascomycota</taxon>
        <taxon>Pezizomycotina</taxon>
        <taxon>Sordariomycetes</taxon>
        <taxon>Hypocreomycetidae</taxon>
        <taxon>Hypocreales</taxon>
        <taxon>Nectriaceae</taxon>
        <taxon>Fusarium</taxon>
        <taxon>Fusarium fujikuroi species complex</taxon>
    </lineage>
</organism>
<comment type="caution">
    <text evidence="1">The sequence shown here is derived from an EMBL/GenBank/DDBJ whole genome shotgun (WGS) entry which is preliminary data.</text>
</comment>
<gene>
    <name evidence="1" type="ORF">FMUND_11437</name>
</gene>
<evidence type="ECO:0000313" key="1">
    <source>
        <dbReference type="EMBL" id="KAF5706701.1"/>
    </source>
</evidence>
<proteinExistence type="predicted"/>
<evidence type="ECO:0000313" key="2">
    <source>
        <dbReference type="Proteomes" id="UP000544331"/>
    </source>
</evidence>
<dbReference type="EMBL" id="JAAOAN010000445">
    <property type="protein sequence ID" value="KAF5706701.1"/>
    <property type="molecule type" value="Genomic_DNA"/>
</dbReference>
<sequence>MASQLVIDPVATRAYTHAHGDTAFTSTNMIDRTNDPTTYANIVRHYGVSRLSTTGTCTGLAIRTATALDSQNPGVYNFQMYDVGNHKICRCLNTYTIIDSSSRDGAVAKAPGEEWRYKHRRFVWQFDGSVVVTNGAQPVILLILFRFTTRSGCRFFGGFMKWHLEGDDKGTGNDVFSRYLVMAASLKAMKENDKENIWRIVWKEGIAGHQDKTGTVATNKQCQNQMARFVEEFGSSEQWEHDDCDSVHDCLTFVTSDHEAVRLASFIQAIMVYCGKPSGGCSTCRRRKIRILCRAQRELSEREVINEQRALAKEDAAFGSGLTFVTSLPPTSSPIW</sequence>
<dbReference type="Proteomes" id="UP000544331">
    <property type="component" value="Unassembled WGS sequence"/>
</dbReference>
<keyword evidence="2" id="KW-1185">Reference proteome</keyword>
<dbReference type="OrthoDB" id="4965674at2759"/>
<name>A0A8H5Y865_9HYPO</name>
<accession>A0A8H5Y865</accession>
<reference evidence="1 2" key="1">
    <citation type="submission" date="2020-05" db="EMBL/GenBank/DDBJ databases">
        <title>Identification and distribution of gene clusters putatively required for synthesis of sphingolipid metabolism inhibitors in phylogenetically diverse species of the filamentous fungus Fusarium.</title>
        <authorList>
            <person name="Kim H.-S."/>
            <person name="Busman M."/>
            <person name="Brown D.W."/>
            <person name="Divon H."/>
            <person name="Uhlig S."/>
            <person name="Proctor R.H."/>
        </authorList>
    </citation>
    <scope>NUCLEOTIDE SEQUENCE [LARGE SCALE GENOMIC DNA]</scope>
    <source>
        <strain evidence="1 2">NRRL 66235</strain>
    </source>
</reference>